<gene>
    <name evidence="1" type="ORF">PN36_19095</name>
</gene>
<keyword evidence="2" id="KW-1185">Reference proteome</keyword>
<reference evidence="1 2" key="1">
    <citation type="journal article" date="2016" name="Front. Microbiol.">
        <title>Single-Cell (Meta-)Genomics of a Dimorphic Candidatus Thiomargarita nelsonii Reveals Genomic Plasticity.</title>
        <authorList>
            <person name="Flood B.E."/>
            <person name="Fliss P."/>
            <person name="Jones D.S."/>
            <person name="Dick G.J."/>
            <person name="Jain S."/>
            <person name="Kaster A.K."/>
            <person name="Winkel M."/>
            <person name="Mussmann M."/>
            <person name="Bailey J."/>
        </authorList>
    </citation>
    <scope>NUCLEOTIDE SEQUENCE [LARGE SCALE GENOMIC DNA]</scope>
    <source>
        <strain evidence="1">Hydrate Ridge</strain>
    </source>
</reference>
<proteinExistence type="predicted"/>
<dbReference type="AlphaFoldDB" id="A0A0A6P328"/>
<sequence>MTVTEELQLGEQSKQFFLANVNQLFDEIKNWLADKELHVEQRKVQINEESTGLYTAPTLVISAAQEKLAEIKPYGACIMGTLAAN</sequence>
<organism evidence="1 2">
    <name type="scientific">Candidatus Thiomargarita nelsonii</name>
    <dbReference type="NCBI Taxonomy" id="1003181"/>
    <lineage>
        <taxon>Bacteria</taxon>
        <taxon>Pseudomonadati</taxon>
        <taxon>Pseudomonadota</taxon>
        <taxon>Gammaproteobacteria</taxon>
        <taxon>Thiotrichales</taxon>
        <taxon>Thiotrichaceae</taxon>
        <taxon>Thiomargarita</taxon>
    </lineage>
</organism>
<dbReference type="Proteomes" id="UP000030428">
    <property type="component" value="Unassembled WGS sequence"/>
</dbReference>
<evidence type="ECO:0000313" key="1">
    <source>
        <dbReference type="EMBL" id="KHD04749.1"/>
    </source>
</evidence>
<accession>A0A0A6P328</accession>
<dbReference type="EMBL" id="JSZA02000077">
    <property type="protein sequence ID" value="KHD04749.1"/>
    <property type="molecule type" value="Genomic_DNA"/>
</dbReference>
<name>A0A0A6P328_9GAMM</name>
<evidence type="ECO:0000313" key="2">
    <source>
        <dbReference type="Proteomes" id="UP000030428"/>
    </source>
</evidence>
<comment type="caution">
    <text evidence="1">The sequence shown here is derived from an EMBL/GenBank/DDBJ whole genome shotgun (WGS) entry which is preliminary data.</text>
</comment>
<protein>
    <submittedName>
        <fullName evidence="1">Uncharacterized protein</fullName>
    </submittedName>
</protein>